<dbReference type="Proteomes" id="UP000712673">
    <property type="component" value="Unassembled WGS sequence"/>
</dbReference>
<dbReference type="Pfam" id="PF01738">
    <property type="entry name" value="DLH"/>
    <property type="match status" value="1"/>
</dbReference>
<sequence>MPYEAQSSETVNIRGHENDQIDAYLSRPAGGGPFPGVVVIHHMPGWDGATKEITRRFAHHGYVAISPNLHFREGKGDPYANSTSIREAGGMPDARTMGDVQAAINYLRTLPYHNGKVGIIGYCSGGRQVYLAACTLTGVDAAVDCYGGGVVATESEITERQPVPPIDYTKDMKPPLLGLFGREDKRPSPKAVEEIEGELRKYGKVYEFHMYDNAGHGFFSVDRPSYRQEAAVDGWEKIFRWYEKYLR</sequence>
<dbReference type="GO" id="GO:0016787">
    <property type="term" value="F:hydrolase activity"/>
    <property type="evidence" value="ECO:0007669"/>
    <property type="project" value="UniProtKB-KW"/>
</dbReference>
<evidence type="ECO:0000259" key="1">
    <source>
        <dbReference type="Pfam" id="PF01738"/>
    </source>
</evidence>
<dbReference type="Gene3D" id="3.40.50.1820">
    <property type="entry name" value="alpha/beta hydrolase"/>
    <property type="match status" value="1"/>
</dbReference>
<protein>
    <submittedName>
        <fullName evidence="2">Dienelactone hydrolase family protein</fullName>
    </submittedName>
</protein>
<accession>A0A938B620</accession>
<gene>
    <name evidence="2" type="ORF">FJZ47_20115</name>
</gene>
<dbReference type="PANTHER" id="PTHR46623">
    <property type="entry name" value="CARBOXYMETHYLENEBUTENOLIDASE-RELATED"/>
    <property type="match status" value="1"/>
</dbReference>
<dbReference type="AlphaFoldDB" id="A0A938B620"/>
<evidence type="ECO:0000313" key="3">
    <source>
        <dbReference type="Proteomes" id="UP000712673"/>
    </source>
</evidence>
<feature type="domain" description="Dienelactone hydrolase" evidence="1">
    <location>
        <begin position="21"/>
        <end position="245"/>
    </location>
</feature>
<dbReference type="EMBL" id="VGLS01000780">
    <property type="protein sequence ID" value="MBM3226080.1"/>
    <property type="molecule type" value="Genomic_DNA"/>
</dbReference>
<comment type="caution">
    <text evidence="2">The sequence shown here is derived from an EMBL/GenBank/DDBJ whole genome shotgun (WGS) entry which is preliminary data.</text>
</comment>
<keyword evidence="2" id="KW-0378">Hydrolase</keyword>
<dbReference type="PANTHER" id="PTHR46623:SF6">
    <property type="entry name" value="ALPHA_BETA-HYDROLASES SUPERFAMILY PROTEIN"/>
    <property type="match status" value="1"/>
</dbReference>
<proteinExistence type="predicted"/>
<dbReference type="InterPro" id="IPR051049">
    <property type="entry name" value="Dienelactone_hydrolase-like"/>
</dbReference>
<dbReference type="SUPFAM" id="SSF53474">
    <property type="entry name" value="alpha/beta-Hydrolases"/>
    <property type="match status" value="1"/>
</dbReference>
<organism evidence="2 3">
    <name type="scientific">Tectimicrobiota bacterium</name>
    <dbReference type="NCBI Taxonomy" id="2528274"/>
    <lineage>
        <taxon>Bacteria</taxon>
        <taxon>Pseudomonadati</taxon>
        <taxon>Nitrospinota/Tectimicrobiota group</taxon>
        <taxon>Candidatus Tectimicrobiota</taxon>
    </lineage>
</organism>
<name>A0A938B620_UNCTE</name>
<dbReference type="InterPro" id="IPR029058">
    <property type="entry name" value="AB_hydrolase_fold"/>
</dbReference>
<reference evidence="2" key="1">
    <citation type="submission" date="2019-03" db="EMBL/GenBank/DDBJ databases">
        <title>Lake Tanganyika Metagenome-Assembled Genomes (MAGs).</title>
        <authorList>
            <person name="Tran P."/>
        </authorList>
    </citation>
    <scope>NUCLEOTIDE SEQUENCE</scope>
    <source>
        <strain evidence="2">K_DeepCast_65m_m2_066</strain>
    </source>
</reference>
<dbReference type="InterPro" id="IPR002925">
    <property type="entry name" value="Dienelactn_hydro"/>
</dbReference>
<evidence type="ECO:0000313" key="2">
    <source>
        <dbReference type="EMBL" id="MBM3226080.1"/>
    </source>
</evidence>